<dbReference type="KEGG" id="ssai:N0B31_09625"/>
<dbReference type="Proteomes" id="UP001057580">
    <property type="component" value="Chromosome"/>
</dbReference>
<dbReference type="EMBL" id="CP104003">
    <property type="protein sequence ID" value="UWM56533.1"/>
    <property type="molecule type" value="Genomic_DNA"/>
</dbReference>
<proteinExistence type="predicted"/>
<dbReference type="AlphaFoldDB" id="A0A9E7R745"/>
<accession>A0A9E7R745</accession>
<name>A0A9E7R745_9EURY</name>
<evidence type="ECO:0000313" key="1">
    <source>
        <dbReference type="EMBL" id="UWM56533.1"/>
    </source>
</evidence>
<protein>
    <submittedName>
        <fullName evidence="1">Uncharacterized protein</fullName>
    </submittedName>
</protein>
<reference evidence="1" key="1">
    <citation type="submission" date="2022-09" db="EMBL/GenBank/DDBJ databases">
        <title>Diverse halophilic archaea isolated from saline environments.</title>
        <authorList>
            <person name="Cui H.-L."/>
        </authorList>
    </citation>
    <scope>NUCLEOTIDE SEQUENCE</scope>
    <source>
        <strain evidence="1">ZS-35-S2</strain>
    </source>
</reference>
<keyword evidence="2" id="KW-1185">Reference proteome</keyword>
<sequence>MESNTRSRSDSRPTLEAESWPAALATVRYALPDGEVTVPKWAEPSLPDIPLRRANVPLSVHKGAWRVYREDERGPHVQIREYADHWTVELDRHNPRYRPVRHLAVDTPEYTREAVSHPVRSLFGLFVFGPLRGLQLAEQVTTTVLGSLVEGLQRGAGHVAFPLGGPSDAEPPDETDGA</sequence>
<organism evidence="1 2">
    <name type="scientific">Salinirubellus salinus</name>
    <dbReference type="NCBI Taxonomy" id="1364945"/>
    <lineage>
        <taxon>Archaea</taxon>
        <taxon>Methanobacteriati</taxon>
        <taxon>Methanobacteriota</taxon>
        <taxon>Stenosarchaea group</taxon>
        <taxon>Halobacteria</taxon>
        <taxon>Halobacteriales</taxon>
        <taxon>Natronomonadaceae</taxon>
        <taxon>Salinirubellus</taxon>
    </lineage>
</organism>
<dbReference type="GeneID" id="74942681"/>
<evidence type="ECO:0000313" key="2">
    <source>
        <dbReference type="Proteomes" id="UP001057580"/>
    </source>
</evidence>
<dbReference type="RefSeq" id="WP_260643647.1">
    <property type="nucleotide sequence ID" value="NZ_CP104003.1"/>
</dbReference>
<gene>
    <name evidence="1" type="ORF">N0B31_09625</name>
</gene>